<evidence type="ECO:0000313" key="3">
    <source>
        <dbReference type="Proteomes" id="UP001596512"/>
    </source>
</evidence>
<accession>A0ABW2TPV2</accession>
<sequence length="54" mass="5424">MINAAHALPYSGLTLDRAGARRADDAWLAAARHAPVRAPSPSGATGAPSATASR</sequence>
<gene>
    <name evidence="2" type="ORF">ACFQV2_22355</name>
</gene>
<organism evidence="2 3">
    <name type="scientific">Actinokineospora soli</name>
    <dbReference type="NCBI Taxonomy" id="1048753"/>
    <lineage>
        <taxon>Bacteria</taxon>
        <taxon>Bacillati</taxon>
        <taxon>Actinomycetota</taxon>
        <taxon>Actinomycetes</taxon>
        <taxon>Pseudonocardiales</taxon>
        <taxon>Pseudonocardiaceae</taxon>
        <taxon>Actinokineospora</taxon>
    </lineage>
</organism>
<reference evidence="3" key="1">
    <citation type="journal article" date="2019" name="Int. J. Syst. Evol. Microbiol.">
        <title>The Global Catalogue of Microorganisms (GCM) 10K type strain sequencing project: providing services to taxonomists for standard genome sequencing and annotation.</title>
        <authorList>
            <consortium name="The Broad Institute Genomics Platform"/>
            <consortium name="The Broad Institute Genome Sequencing Center for Infectious Disease"/>
            <person name="Wu L."/>
            <person name="Ma J."/>
        </authorList>
    </citation>
    <scope>NUCLEOTIDE SEQUENCE [LARGE SCALE GENOMIC DNA]</scope>
    <source>
        <strain evidence="3">JCM 17695</strain>
    </source>
</reference>
<evidence type="ECO:0000313" key="2">
    <source>
        <dbReference type="EMBL" id="MFC7615822.1"/>
    </source>
</evidence>
<proteinExistence type="predicted"/>
<protein>
    <submittedName>
        <fullName evidence="2">Uncharacterized protein</fullName>
    </submittedName>
</protein>
<name>A0ABW2TPV2_9PSEU</name>
<feature type="region of interest" description="Disordered" evidence="1">
    <location>
        <begin position="33"/>
        <end position="54"/>
    </location>
</feature>
<dbReference type="EMBL" id="JBHTEY010000004">
    <property type="protein sequence ID" value="MFC7615822.1"/>
    <property type="molecule type" value="Genomic_DNA"/>
</dbReference>
<evidence type="ECO:0000256" key="1">
    <source>
        <dbReference type="SAM" id="MobiDB-lite"/>
    </source>
</evidence>
<dbReference type="Proteomes" id="UP001596512">
    <property type="component" value="Unassembled WGS sequence"/>
</dbReference>
<comment type="caution">
    <text evidence="2">The sequence shown here is derived from an EMBL/GenBank/DDBJ whole genome shotgun (WGS) entry which is preliminary data.</text>
</comment>
<keyword evidence="3" id="KW-1185">Reference proteome</keyword>